<dbReference type="InterPro" id="IPR002773">
    <property type="entry name" value="Deoxyhypusine_synthase"/>
</dbReference>
<evidence type="ECO:0000256" key="2">
    <source>
        <dbReference type="ARBA" id="ARBA00002823"/>
    </source>
</evidence>
<evidence type="ECO:0000313" key="8">
    <source>
        <dbReference type="Proteomes" id="UP000003163"/>
    </source>
</evidence>
<comment type="catalytic activity">
    <reaction evidence="1">
        <text>[eIF5A protein]-L-lysine + spermidine = [eIF5A protein]-deoxyhypusine + propane-1,3-diamine</text>
        <dbReference type="Rhea" id="RHEA:33299"/>
        <dbReference type="Rhea" id="RHEA-COMP:10143"/>
        <dbReference type="Rhea" id="RHEA-COMP:10144"/>
        <dbReference type="ChEBI" id="CHEBI:29969"/>
        <dbReference type="ChEBI" id="CHEBI:57484"/>
        <dbReference type="ChEBI" id="CHEBI:57834"/>
        <dbReference type="ChEBI" id="CHEBI:82657"/>
        <dbReference type="EC" id="2.5.1.46"/>
    </reaction>
</comment>
<dbReference type="AlphaFoldDB" id="J9DIL5"/>
<dbReference type="PANTHER" id="PTHR11703">
    <property type="entry name" value="DEOXYHYPUSINE SYNTHASE"/>
    <property type="match status" value="1"/>
</dbReference>
<evidence type="ECO:0000256" key="5">
    <source>
        <dbReference type="ARBA" id="ARBA00012683"/>
    </source>
</evidence>
<dbReference type="STRING" id="1003232.J9DIL5"/>
<dbReference type="Proteomes" id="UP000003163">
    <property type="component" value="Unassembled WGS sequence"/>
</dbReference>
<evidence type="ECO:0000256" key="4">
    <source>
        <dbReference type="ARBA" id="ARBA00009892"/>
    </source>
</evidence>
<dbReference type="Gene3D" id="3.40.910.10">
    <property type="entry name" value="Deoxyhypusine synthase"/>
    <property type="match status" value="1"/>
</dbReference>
<dbReference type="GO" id="GO:0034038">
    <property type="term" value="F:deoxyhypusine synthase activity"/>
    <property type="evidence" value="ECO:0007669"/>
    <property type="project" value="UniProtKB-EC"/>
</dbReference>
<keyword evidence="6" id="KW-0520">NAD</keyword>
<comment type="similarity">
    <text evidence="4">Belongs to the deoxyhypusine synthase family.</text>
</comment>
<dbReference type="OrthoDB" id="294378at2759"/>
<dbReference type="VEuPathDB" id="MicrosporidiaDB:EDEG_00567"/>
<protein>
    <recommendedName>
        <fullName evidence="5">deoxyhypusine synthase</fullName>
        <ecNumber evidence="5">2.5.1.46</ecNumber>
    </recommendedName>
</protein>
<reference evidence="7 8" key="1">
    <citation type="submission" date="2011-08" db="EMBL/GenBank/DDBJ databases">
        <authorList>
            <person name="Liu Z.J."/>
            <person name="Shi F.L."/>
            <person name="Lu J.Q."/>
            <person name="Li M."/>
            <person name="Wang Z.L."/>
        </authorList>
    </citation>
    <scope>NUCLEOTIDE SEQUENCE [LARGE SCALE GENOMIC DNA]</scope>
    <source>
        <strain evidence="7 8">USNM 41457</strain>
    </source>
</reference>
<sequence>MQEKTPQSVKELADKTKSNVTFDKPVKGHKFDKKYTLKEFVSHYASVGFQASNLCAAINEINKMLGKSDCQLKIYEPEFSFMCESDSEDVDGYDKISPREIKERAKIYLGCTSNLITSGLRDTICFLAKNKMIDVFVTTAGGIEEDLIKCMKDTYLASFDIPGKLLRKNGYNRVGNLVIPNDNYCDFERWLTNILDYIVLNHTECAKNFSFSCCGNNNNNSKCENIILSVSELIKIFGHKINDESSILYWCAKNQIPVFCPAITDGSIGDIFTFYSNRNRIKLDTIKDIHEINFSTIGAPKTGAIILGSGVIKHHILNANLFRNGADYCVLLNNASEFDGSDAGATINEAVSWGKSRGSGVKLFGDATILFPLIVAMTFADQEF</sequence>
<name>J9DIL5_EDHAE</name>
<proteinExistence type="inferred from homology"/>
<dbReference type="EMBL" id="AFBI03000006">
    <property type="protein sequence ID" value="EJW01207.1"/>
    <property type="molecule type" value="Genomic_DNA"/>
</dbReference>
<dbReference type="InterPro" id="IPR029035">
    <property type="entry name" value="DHS-like_NAD/FAD-binding_dom"/>
</dbReference>
<dbReference type="OMA" id="HSIINAN"/>
<dbReference type="PANTHER" id="PTHR11703:SF0">
    <property type="entry name" value="DEOXYHYPUSINE SYNTHASE"/>
    <property type="match status" value="1"/>
</dbReference>
<dbReference type="InterPro" id="IPR036982">
    <property type="entry name" value="Deoxyhypusine_synthase_sf"/>
</dbReference>
<reference evidence="8" key="2">
    <citation type="submission" date="2015-07" db="EMBL/GenBank/DDBJ databases">
        <title>Contrasting host-pathogen interactions and genome evolution in two generalist and specialist microsporidian pathogens of mosquitoes.</title>
        <authorList>
            <consortium name="The Broad Institute Genomics Platform"/>
            <consortium name="The Broad Institute Genome Sequencing Center for Infectious Disease"/>
            <person name="Cuomo C.A."/>
            <person name="Sanscrainte N.D."/>
            <person name="Goldberg J.M."/>
            <person name="Heiman D."/>
            <person name="Young S."/>
            <person name="Zeng Q."/>
            <person name="Becnel J.J."/>
            <person name="Birren B.W."/>
        </authorList>
    </citation>
    <scope>NUCLEOTIDE SEQUENCE [LARGE SCALE GENOMIC DNA]</scope>
    <source>
        <strain evidence="8">USNM 41457</strain>
    </source>
</reference>
<dbReference type="HOGENOM" id="CLU_039781_0_0_1"/>
<keyword evidence="8" id="KW-1185">Reference proteome</keyword>
<comment type="function">
    <text evidence="2">Catalyzes the NAD-dependent oxidative cleavage of spermidine and the subsequent transfer of the butylamine moiety of spermidine to the epsilon-amino group of a specific lysine residue of the eIF-5A precursor protein to form the intermediate deoxyhypusine residue.</text>
</comment>
<dbReference type="FunFam" id="3.40.910.10:FF:000010">
    <property type="entry name" value="Deoxyhypusine synthase"/>
    <property type="match status" value="1"/>
</dbReference>
<comment type="caution">
    <text evidence="7">The sequence shown here is derived from an EMBL/GenBank/DDBJ whole genome shotgun (WGS) entry which is preliminary data.</text>
</comment>
<dbReference type="SUPFAM" id="SSF52467">
    <property type="entry name" value="DHS-like NAD/FAD-binding domain"/>
    <property type="match status" value="1"/>
</dbReference>
<evidence type="ECO:0000256" key="3">
    <source>
        <dbReference type="ARBA" id="ARBA00005041"/>
    </source>
</evidence>
<dbReference type="FunCoup" id="J9DIL5">
    <property type="interactions" value="161"/>
</dbReference>
<accession>J9DIL5</accession>
<dbReference type="Pfam" id="PF01916">
    <property type="entry name" value="DS"/>
    <property type="match status" value="1"/>
</dbReference>
<evidence type="ECO:0000313" key="7">
    <source>
        <dbReference type="EMBL" id="EJW01207.1"/>
    </source>
</evidence>
<evidence type="ECO:0000256" key="1">
    <source>
        <dbReference type="ARBA" id="ARBA00000952"/>
    </source>
</evidence>
<gene>
    <name evidence="7" type="ORF">EDEG_00567</name>
</gene>
<organism evidence="7 8">
    <name type="scientific">Edhazardia aedis (strain USNM 41457)</name>
    <name type="common">Microsporidian parasite</name>
    <dbReference type="NCBI Taxonomy" id="1003232"/>
    <lineage>
        <taxon>Eukaryota</taxon>
        <taxon>Fungi</taxon>
        <taxon>Fungi incertae sedis</taxon>
        <taxon>Microsporidia</taxon>
        <taxon>Edhazardia</taxon>
    </lineage>
</organism>
<dbReference type="GO" id="GO:0005737">
    <property type="term" value="C:cytoplasm"/>
    <property type="evidence" value="ECO:0007669"/>
    <property type="project" value="TreeGrafter"/>
</dbReference>
<dbReference type="EC" id="2.5.1.46" evidence="5"/>
<evidence type="ECO:0000256" key="6">
    <source>
        <dbReference type="ARBA" id="ARBA00023027"/>
    </source>
</evidence>
<dbReference type="InParanoid" id="J9DIL5"/>
<comment type="pathway">
    <text evidence="3">Protein modification; eIF5A hypusination.</text>
</comment>